<keyword evidence="3" id="KW-0862">Zinc</keyword>
<accession>A0A7M7PEC6</accession>
<dbReference type="PANTHER" id="PTHR46253">
    <property type="entry name" value="TGF-BETA-ACTIVATED KINASE 1 AND MAP3K7-BINDING PROTEIN TAB"/>
    <property type="match status" value="1"/>
</dbReference>
<dbReference type="Proteomes" id="UP000007110">
    <property type="component" value="Unassembled WGS sequence"/>
</dbReference>
<dbReference type="PANTHER" id="PTHR46253:SF1">
    <property type="entry name" value="TAB2"/>
    <property type="match status" value="1"/>
</dbReference>
<organism evidence="7 8">
    <name type="scientific">Strongylocentrotus purpuratus</name>
    <name type="common">Purple sea urchin</name>
    <dbReference type="NCBI Taxonomy" id="7668"/>
    <lineage>
        <taxon>Eukaryota</taxon>
        <taxon>Metazoa</taxon>
        <taxon>Echinodermata</taxon>
        <taxon>Eleutherozoa</taxon>
        <taxon>Echinozoa</taxon>
        <taxon>Echinoidea</taxon>
        <taxon>Euechinoidea</taxon>
        <taxon>Echinacea</taxon>
        <taxon>Camarodonta</taxon>
        <taxon>Echinidea</taxon>
        <taxon>Strongylocentrotidae</taxon>
        <taxon>Strongylocentrotus</taxon>
    </lineage>
</organism>
<dbReference type="SUPFAM" id="SSF90209">
    <property type="entry name" value="Ran binding protein zinc finger-like"/>
    <property type="match status" value="1"/>
</dbReference>
<dbReference type="Gene3D" id="4.10.1060.10">
    <property type="entry name" value="Zinc finger, RanBP2-type"/>
    <property type="match status" value="1"/>
</dbReference>
<dbReference type="EnsemblMetazoa" id="XM_030994595">
    <property type="protein sequence ID" value="XP_030850455"/>
    <property type="gene ID" value="LOC591886"/>
</dbReference>
<feature type="domain" description="RanBP2-type" evidence="6">
    <location>
        <begin position="515"/>
        <end position="545"/>
    </location>
</feature>
<proteinExistence type="predicted"/>
<dbReference type="SMART" id="SM00547">
    <property type="entry name" value="ZnF_RBZ"/>
    <property type="match status" value="1"/>
</dbReference>
<evidence type="ECO:0000313" key="7">
    <source>
        <dbReference type="EnsemblMetazoa" id="XP_030850455"/>
    </source>
</evidence>
<feature type="compositionally biased region" description="Polar residues" evidence="5">
    <location>
        <begin position="272"/>
        <end position="281"/>
    </location>
</feature>
<dbReference type="GO" id="GO:0008270">
    <property type="term" value="F:zinc ion binding"/>
    <property type="evidence" value="ECO:0007669"/>
    <property type="project" value="UniProtKB-KW"/>
</dbReference>
<evidence type="ECO:0000256" key="3">
    <source>
        <dbReference type="ARBA" id="ARBA00022833"/>
    </source>
</evidence>
<dbReference type="KEGG" id="spu:591886"/>
<dbReference type="PROSITE" id="PS01358">
    <property type="entry name" value="ZF_RANBP2_1"/>
    <property type="match status" value="1"/>
</dbReference>
<evidence type="ECO:0000256" key="2">
    <source>
        <dbReference type="ARBA" id="ARBA00022771"/>
    </source>
</evidence>
<dbReference type="InParanoid" id="A0A7M7PEC6"/>
<feature type="region of interest" description="Disordered" evidence="5">
    <location>
        <begin position="429"/>
        <end position="451"/>
    </location>
</feature>
<dbReference type="OMA" id="YANIDQG"/>
<evidence type="ECO:0000256" key="1">
    <source>
        <dbReference type="ARBA" id="ARBA00022723"/>
    </source>
</evidence>
<reference evidence="8" key="1">
    <citation type="submission" date="2015-02" db="EMBL/GenBank/DDBJ databases">
        <title>Genome sequencing for Strongylocentrotus purpuratus.</title>
        <authorList>
            <person name="Murali S."/>
            <person name="Liu Y."/>
            <person name="Vee V."/>
            <person name="English A."/>
            <person name="Wang M."/>
            <person name="Skinner E."/>
            <person name="Han Y."/>
            <person name="Muzny D.M."/>
            <person name="Worley K.C."/>
            <person name="Gibbs R.A."/>
        </authorList>
    </citation>
    <scope>NUCLEOTIDE SEQUENCE</scope>
</reference>
<feature type="compositionally biased region" description="Polar residues" evidence="5">
    <location>
        <begin position="350"/>
        <end position="368"/>
    </location>
</feature>
<evidence type="ECO:0000313" key="8">
    <source>
        <dbReference type="Proteomes" id="UP000007110"/>
    </source>
</evidence>
<protein>
    <recommendedName>
        <fullName evidence="6">RanBP2-type domain-containing protein</fullName>
    </recommendedName>
</protein>
<keyword evidence="8" id="KW-1185">Reference proteome</keyword>
<reference evidence="7" key="2">
    <citation type="submission" date="2021-01" db="UniProtKB">
        <authorList>
            <consortium name="EnsemblMetazoa"/>
        </authorList>
    </citation>
    <scope>IDENTIFICATION</scope>
</reference>
<dbReference type="AlphaFoldDB" id="A0A7M7PEC6"/>
<feature type="region of interest" description="Disordered" evidence="5">
    <location>
        <begin position="60"/>
        <end position="146"/>
    </location>
</feature>
<feature type="compositionally biased region" description="Basic and acidic residues" evidence="5">
    <location>
        <begin position="309"/>
        <end position="319"/>
    </location>
</feature>
<keyword evidence="2 4" id="KW-0863">Zinc-finger</keyword>
<dbReference type="OrthoDB" id="6288762at2759"/>
<name>A0A7M7PEC6_STRPU</name>
<dbReference type="GeneID" id="591886"/>
<dbReference type="Gene3D" id="1.10.8.10">
    <property type="entry name" value="DNA helicase RuvA subunit, C-terminal domain"/>
    <property type="match status" value="1"/>
</dbReference>
<dbReference type="InterPro" id="IPR036443">
    <property type="entry name" value="Znf_RanBP2_sf"/>
</dbReference>
<feature type="compositionally biased region" description="Low complexity" evidence="5">
    <location>
        <begin position="66"/>
        <end position="91"/>
    </location>
</feature>
<dbReference type="PROSITE" id="PS50199">
    <property type="entry name" value="ZF_RANBP2_2"/>
    <property type="match status" value="1"/>
</dbReference>
<dbReference type="InterPro" id="IPR001876">
    <property type="entry name" value="Znf_RanBP2"/>
</dbReference>
<dbReference type="FunCoup" id="A0A7M7PEC6">
    <property type="interactions" value="1151"/>
</dbReference>
<evidence type="ECO:0000256" key="4">
    <source>
        <dbReference type="PROSITE-ProRule" id="PRU00322"/>
    </source>
</evidence>
<sequence>MALVEEDVRQRLRQRFSHLPEPVFDECLRTNPTNLNLCITQLKERSQAQERRDPMCAVSAGMDPAQQHTPQPPTQHLQHHQQPQQQRIQQQGPEGSQDGRLNSDGWFELTWPPKMNAGGDKVDPQPSRTPEANEPTGGWQGYRDLCSFSGRPPLQVSKISVNLQDSGQRAKSPGLVQPIRTPSPSPSRTYDAGNGSRTPGTPDSIGLESSITLPGISPPLRDRTPSPFTNPFFPPIDHNALRASLQSNGRSSPGVAYQYPRSASPRPHAPPNQNTSTSPLHYNSPVAPMPIVGQPNVVSSHPVAPHQRNTPEPRQDVRRKISQPEVNSPHPESAGGGVSGVGLYGGAARQVSNAQAPAQSYPTSTQRPPVQGPESAEYRKRMGSQEELRYNQALIMHQNARKERLRKDLTEEQVKLERMRGEIRSMEHDLNTKRSHRSPFPSNEQLSKTREEKRQLQIDIECMNKEIDTFKKQGFTNPHGQEYFYANIDQGPTGPIPPGPPVAPDPIMPPVIDPDEGQQWACTHCTFLNHPFLDKCECCEMPRDSA</sequence>
<evidence type="ECO:0000256" key="5">
    <source>
        <dbReference type="SAM" id="MobiDB-lite"/>
    </source>
</evidence>
<feature type="compositionally biased region" description="Gly residues" evidence="5">
    <location>
        <begin position="334"/>
        <end position="345"/>
    </location>
</feature>
<feature type="region of interest" description="Disordered" evidence="5">
    <location>
        <begin position="165"/>
        <end position="376"/>
    </location>
</feature>
<keyword evidence="1" id="KW-0479">Metal-binding</keyword>
<evidence type="ECO:0000259" key="6">
    <source>
        <dbReference type="PROSITE" id="PS50199"/>
    </source>
</evidence>
<feature type="compositionally biased region" description="Polar residues" evidence="5">
    <location>
        <begin position="195"/>
        <end position="212"/>
    </location>
</feature>
<dbReference type="RefSeq" id="XP_030850455.1">
    <property type="nucleotide sequence ID" value="XM_030994595.1"/>
</dbReference>